<dbReference type="EMBL" id="WMZR01000002">
    <property type="protein sequence ID" value="MTS50410.1"/>
    <property type="molecule type" value="Genomic_DNA"/>
</dbReference>
<dbReference type="Proteomes" id="UP000449193">
    <property type="component" value="Unassembled WGS sequence"/>
</dbReference>
<comment type="caution">
    <text evidence="1">The sequence shown here is derived from an EMBL/GenBank/DDBJ whole genome shotgun (WGS) entry which is preliminary data.</text>
</comment>
<sequence>MAMTFEEAEALLTPAQRDALARCALEDAPLPSPLSEVQRVFCFGLSVLCEYEQRDEIFRYLLWSYIPPRSSRSFFQALYAVPRPTG</sequence>
<protein>
    <submittedName>
        <fullName evidence="1">Uncharacterized protein</fullName>
    </submittedName>
</protein>
<gene>
    <name evidence="1" type="ORF">GMD52_02490</name>
</gene>
<reference evidence="1 2" key="1">
    <citation type="journal article" date="2019" name="Nat. Med.">
        <title>A library of human gut bacterial isolates paired with longitudinal multiomics data enables mechanistic microbiome research.</title>
        <authorList>
            <person name="Poyet M."/>
            <person name="Groussin M."/>
            <person name="Gibbons S.M."/>
            <person name="Avila-Pacheco J."/>
            <person name="Jiang X."/>
            <person name="Kearney S.M."/>
            <person name="Perrotta A.R."/>
            <person name="Berdy B."/>
            <person name="Zhao S."/>
            <person name="Lieberman T.D."/>
            <person name="Swanson P.K."/>
            <person name="Smith M."/>
            <person name="Roesemann S."/>
            <person name="Alexander J.E."/>
            <person name="Rich S.A."/>
            <person name="Livny J."/>
            <person name="Vlamakis H."/>
            <person name="Clish C."/>
            <person name="Bullock K."/>
            <person name="Deik A."/>
            <person name="Scott J."/>
            <person name="Pierce K.A."/>
            <person name="Xavier R.J."/>
            <person name="Alm E.J."/>
        </authorList>
    </citation>
    <scope>NUCLEOTIDE SEQUENCE [LARGE SCALE GENOMIC DNA]</scope>
    <source>
        <strain evidence="1 2">BIOML-A7</strain>
    </source>
</reference>
<dbReference type="AlphaFoldDB" id="A0A6I3QSA4"/>
<name>A0A6I3QSA4_9FIRM</name>
<evidence type="ECO:0000313" key="1">
    <source>
        <dbReference type="EMBL" id="MTS50410.1"/>
    </source>
</evidence>
<evidence type="ECO:0000313" key="2">
    <source>
        <dbReference type="Proteomes" id="UP000449193"/>
    </source>
</evidence>
<dbReference type="RefSeq" id="WP_155201702.1">
    <property type="nucleotide sequence ID" value="NZ_WMZL01000028.1"/>
</dbReference>
<organism evidence="1 2">
    <name type="scientific">Ruthenibacterium lactatiformans</name>
    <dbReference type="NCBI Taxonomy" id="1550024"/>
    <lineage>
        <taxon>Bacteria</taxon>
        <taxon>Bacillati</taxon>
        <taxon>Bacillota</taxon>
        <taxon>Clostridia</taxon>
        <taxon>Eubacteriales</taxon>
        <taxon>Oscillospiraceae</taxon>
        <taxon>Ruthenibacterium</taxon>
    </lineage>
</organism>
<proteinExistence type="predicted"/>
<accession>A0A6I3QSA4</accession>